<feature type="signal peptide" evidence="9">
    <location>
        <begin position="1"/>
        <end position="24"/>
    </location>
</feature>
<feature type="transmembrane region" description="Helical" evidence="8">
    <location>
        <begin position="445"/>
        <end position="464"/>
    </location>
</feature>
<name>A0AAJ7DZT0_9HYME</name>
<dbReference type="InterPro" id="IPR059081">
    <property type="entry name" value="PRRT3-4"/>
</dbReference>
<accession>A0AAJ7DZT0</accession>
<dbReference type="Proteomes" id="UP000695007">
    <property type="component" value="Unplaced"/>
</dbReference>
<protein>
    <submittedName>
        <fullName evidence="12">Uncharacterized protein LOC105365862</fullName>
    </submittedName>
</protein>
<dbReference type="PANTHER" id="PTHR35578">
    <property type="entry name" value="PROLINE-RICH TRANSMEMBRANE PROTEIN 4-RELATED"/>
    <property type="match status" value="1"/>
</dbReference>
<dbReference type="InterPro" id="IPR052836">
    <property type="entry name" value="PRRT_domain-containing"/>
</dbReference>
<evidence type="ECO:0000256" key="1">
    <source>
        <dbReference type="ARBA" id="ARBA00004141"/>
    </source>
</evidence>
<evidence type="ECO:0000256" key="6">
    <source>
        <dbReference type="ARBA" id="ARBA00023136"/>
    </source>
</evidence>
<feature type="chain" id="PRO_5042528384" evidence="9">
    <location>
        <begin position="25"/>
        <end position="836"/>
    </location>
</feature>
<keyword evidence="4 9" id="KW-0732">Signal</keyword>
<evidence type="ECO:0000259" key="10">
    <source>
        <dbReference type="Pfam" id="PF25987"/>
    </source>
</evidence>
<evidence type="ECO:0000256" key="5">
    <source>
        <dbReference type="ARBA" id="ARBA00022989"/>
    </source>
</evidence>
<evidence type="ECO:0000313" key="12">
    <source>
        <dbReference type="RefSeq" id="XP_011502425.1"/>
    </source>
</evidence>
<feature type="transmembrane region" description="Helical" evidence="8">
    <location>
        <begin position="371"/>
        <end position="392"/>
    </location>
</feature>
<sequence>MYSIMHMLVLQILCFLLRNELALSASETETNNPTFNLDYTTLEKNIAAIFNKVAQSSGTTKRSVPAFEAQVSRSSIHSTSPSPTITLRATSVMILPMLIPRATNSPLFRELPSYAPPSRALFTPPLPPEYANPFADKPTLRGTNLDIHSNSRRPIPPPSLTPIHERIPIKPPDLIENTTQNTERLTLEKKREHDALIKNSFEISDKQKDSNDTTDFIPSLQFTSISRILSGSNGRKQDIPEILLKPISTKSSSNYMVTKSITEKSSTTMLIIKSTDNIYQTSTYSSIITLSNTKKDNKDDDNNNYKNFNKNDERYIVRNNDVINGESLSYPQPQPPPITSKTPNFNSKIQNILTHSDDYPFKSALKIAWSLHAYLTATMFTLVALYSVYKIVRFDDATNLLTQSYFLSIHLLLTMICTLRCFYLFYDAYNFNHSLPKTLSEVLEFLPFSLLAAAFATLILYMSRCSAIPSLYRNKFSSPLILAIAFFMHITLCVSLHVFGHLLGYTDESRILPLICQCIYIIICVILGLSYMYVYRVIRSQLLITNTKSINSHIGNDFTTPTLNTAITTTIATALLFILMGFIQLYDIFGVQERLQRYSWRCWGWEFSVRLIELLMCGLLAWVASLSQFQFREKQIQQHAIHTGFALFPCGSSTSTENMDDSMYPAICSTNQAIQNYTIRTGKQVYDDSFPLNTLTEHLNTSNTFERRSSRKSGTITHFPQEMHSSFGQCRTEMQTLCKSDNLHKINENSTSGSTMLVAEDGFVRFRNLGPEEDDLSDPQGLIESNSEDKQSIECNENFKIKKSAIVTQTQTYNLNTLPHISLDLHPNEHTIYNNT</sequence>
<dbReference type="AlphaFoldDB" id="A0AAJ7DZT0"/>
<organism evidence="11 12">
    <name type="scientific">Ceratosolen solmsi marchali</name>
    <dbReference type="NCBI Taxonomy" id="326594"/>
    <lineage>
        <taxon>Eukaryota</taxon>
        <taxon>Metazoa</taxon>
        <taxon>Ecdysozoa</taxon>
        <taxon>Arthropoda</taxon>
        <taxon>Hexapoda</taxon>
        <taxon>Insecta</taxon>
        <taxon>Pterygota</taxon>
        <taxon>Neoptera</taxon>
        <taxon>Endopterygota</taxon>
        <taxon>Hymenoptera</taxon>
        <taxon>Apocrita</taxon>
        <taxon>Proctotrupomorpha</taxon>
        <taxon>Chalcidoidea</taxon>
        <taxon>Agaonidae</taxon>
        <taxon>Agaoninae</taxon>
        <taxon>Ceratosolen</taxon>
    </lineage>
</organism>
<feature type="transmembrane region" description="Helical" evidence="8">
    <location>
        <begin position="404"/>
        <end position="425"/>
    </location>
</feature>
<dbReference type="RefSeq" id="XP_011502425.1">
    <property type="nucleotide sequence ID" value="XM_011504123.1"/>
</dbReference>
<keyword evidence="5 8" id="KW-1133">Transmembrane helix</keyword>
<keyword evidence="2" id="KW-0597">Phosphoprotein</keyword>
<feature type="region of interest" description="Disordered" evidence="7">
    <location>
        <begin position="143"/>
        <end position="166"/>
    </location>
</feature>
<feature type="transmembrane region" description="Helical" evidence="8">
    <location>
        <begin position="476"/>
        <end position="499"/>
    </location>
</feature>
<evidence type="ECO:0000313" key="11">
    <source>
        <dbReference type="Proteomes" id="UP000695007"/>
    </source>
</evidence>
<evidence type="ECO:0000256" key="9">
    <source>
        <dbReference type="SAM" id="SignalP"/>
    </source>
</evidence>
<keyword evidence="11" id="KW-1185">Reference proteome</keyword>
<gene>
    <name evidence="12" type="primary">LOC105365862</name>
</gene>
<evidence type="ECO:0000256" key="3">
    <source>
        <dbReference type="ARBA" id="ARBA00022692"/>
    </source>
</evidence>
<feature type="transmembrane region" description="Helical" evidence="8">
    <location>
        <begin position="511"/>
        <end position="534"/>
    </location>
</feature>
<dbReference type="GeneID" id="105365862"/>
<evidence type="ECO:0000256" key="2">
    <source>
        <dbReference type="ARBA" id="ARBA00022553"/>
    </source>
</evidence>
<evidence type="ECO:0000256" key="8">
    <source>
        <dbReference type="SAM" id="Phobius"/>
    </source>
</evidence>
<proteinExistence type="predicted"/>
<comment type="subcellular location">
    <subcellularLocation>
        <location evidence="1">Membrane</location>
        <topology evidence="1">Multi-pass membrane protein</topology>
    </subcellularLocation>
</comment>
<keyword evidence="6 8" id="KW-0472">Membrane</keyword>
<dbReference type="Pfam" id="PF25987">
    <property type="entry name" value="PRRT3"/>
    <property type="match status" value="1"/>
</dbReference>
<evidence type="ECO:0000256" key="4">
    <source>
        <dbReference type="ARBA" id="ARBA00022729"/>
    </source>
</evidence>
<evidence type="ECO:0000256" key="7">
    <source>
        <dbReference type="SAM" id="MobiDB-lite"/>
    </source>
</evidence>
<feature type="domain" description="Proline-rich transmembrane protein 3/4" evidence="10">
    <location>
        <begin position="361"/>
        <end position="634"/>
    </location>
</feature>
<feature type="region of interest" description="Disordered" evidence="7">
    <location>
        <begin position="770"/>
        <end position="790"/>
    </location>
</feature>
<keyword evidence="3 8" id="KW-0812">Transmembrane</keyword>
<dbReference type="PANTHER" id="PTHR35578:SF6">
    <property type="entry name" value="PROLINE-RICH TRANSMEMBRANE PROTEIN 4"/>
    <property type="match status" value="1"/>
</dbReference>
<dbReference type="KEGG" id="csol:105365862"/>
<feature type="transmembrane region" description="Helical" evidence="8">
    <location>
        <begin position="563"/>
        <end position="583"/>
    </location>
</feature>
<reference evidence="12" key="1">
    <citation type="submission" date="2025-08" db="UniProtKB">
        <authorList>
            <consortium name="RefSeq"/>
        </authorList>
    </citation>
    <scope>IDENTIFICATION</scope>
</reference>